<evidence type="ECO:0000313" key="2">
    <source>
        <dbReference type="EMBL" id="ACA82131.1"/>
    </source>
</evidence>
<organism evidence="2 3">
    <name type="scientific">Leuconostoc citreum (strain KM20)</name>
    <dbReference type="NCBI Taxonomy" id="349519"/>
    <lineage>
        <taxon>Bacteria</taxon>
        <taxon>Bacillati</taxon>
        <taxon>Bacillota</taxon>
        <taxon>Bacilli</taxon>
        <taxon>Lactobacillales</taxon>
        <taxon>Lactobacillaceae</taxon>
        <taxon>Leuconostoc</taxon>
    </lineage>
</organism>
<dbReference type="Proteomes" id="UP000002166">
    <property type="component" value="Chromosome"/>
</dbReference>
<dbReference type="Pfam" id="PF00149">
    <property type="entry name" value="Metallophos"/>
    <property type="match status" value="1"/>
</dbReference>
<protein>
    <submittedName>
        <fullName evidence="2">Predicted phosphohydrolase</fullName>
    </submittedName>
</protein>
<feature type="domain" description="Calcineurin-like phosphoesterase" evidence="1">
    <location>
        <begin position="23"/>
        <end position="244"/>
    </location>
</feature>
<reference evidence="2 3" key="1">
    <citation type="journal article" date="2008" name="J. Bacteriol.">
        <title>Complete genome sequence of Leuconostoc citreum KM20.</title>
        <authorList>
            <person name="Kim J.F."/>
            <person name="Jeong H."/>
            <person name="Lee J.-S."/>
            <person name="Choi S.-H."/>
            <person name="Ha M."/>
            <person name="Hur C.-G."/>
            <person name="Kim J.-S."/>
            <person name="Lee S."/>
            <person name="Park H.-S."/>
            <person name="Park Y.-H."/>
            <person name="Oh T.K."/>
        </authorList>
    </citation>
    <scope>NUCLEOTIDE SEQUENCE [LARGE SCALE GENOMIC DNA]</scope>
    <source>
        <strain evidence="2 3">KM20</strain>
    </source>
</reference>
<dbReference type="InterPro" id="IPR022302">
    <property type="entry name" value="Phosphoesterase_putative"/>
</dbReference>
<dbReference type="Gene3D" id="3.60.21.10">
    <property type="match status" value="1"/>
</dbReference>
<dbReference type="EMBL" id="DQ489736">
    <property type="protein sequence ID" value="ACA82131.1"/>
    <property type="molecule type" value="Genomic_DNA"/>
</dbReference>
<accession>B1MX79</accession>
<dbReference type="InterPro" id="IPR004843">
    <property type="entry name" value="Calcineurin-like_PHP"/>
</dbReference>
<dbReference type="HOGENOM" id="CLU_077420_1_1_9"/>
<name>B1MX79_LEUCK</name>
<sequence length="290" mass="33829">MSVFFTNLCYTLFSYLKEVLFVKVAFSSDNHFDLNKLDVQRMMHIQALYLLNHAVDIYVIAGDLFNDFNQSLKFARDMQEALGDKMLIRFIAGNHDMGYGVTYEELESDIDPLYFHNKFIDLTPEVRLIGNNGWYNYDFVGDDYTEEQIAQFKAAFWYDRRIKQPVSDKERFNRNMSQLSEQLKAAGQKQTVVVSHFVPRRDYIKRFPNGNTRLDMANALLGSEQVGRILDKSYTINTITGHLHLHPAPLKVGNNVYYNVAVGYNTSRVHEWASDDFISEWQQRLIILNF</sequence>
<dbReference type="AlphaFoldDB" id="B1MX79"/>
<dbReference type="eggNOG" id="COG1409">
    <property type="taxonomic scope" value="Bacteria"/>
</dbReference>
<dbReference type="GO" id="GO:0016787">
    <property type="term" value="F:hydrolase activity"/>
    <property type="evidence" value="ECO:0007669"/>
    <property type="project" value="InterPro"/>
</dbReference>
<dbReference type="KEGG" id="lci:LCK_00298"/>
<evidence type="ECO:0000259" key="1">
    <source>
        <dbReference type="Pfam" id="PF00149"/>
    </source>
</evidence>
<dbReference type="SUPFAM" id="SSF56300">
    <property type="entry name" value="Metallo-dependent phosphatases"/>
    <property type="match status" value="1"/>
</dbReference>
<keyword evidence="3" id="KW-1185">Reference proteome</keyword>
<dbReference type="NCBIfam" id="TIGR03729">
    <property type="entry name" value="acc_ester"/>
    <property type="match status" value="1"/>
</dbReference>
<dbReference type="STRING" id="349519.LCK_00298"/>
<evidence type="ECO:0000313" key="3">
    <source>
        <dbReference type="Proteomes" id="UP000002166"/>
    </source>
</evidence>
<gene>
    <name evidence="2" type="ordered locus">LCK_00298</name>
</gene>
<proteinExistence type="predicted"/>
<dbReference type="CDD" id="cd00838">
    <property type="entry name" value="MPP_superfamily"/>
    <property type="match status" value="1"/>
</dbReference>
<dbReference type="InterPro" id="IPR029052">
    <property type="entry name" value="Metallo-depent_PP-like"/>
</dbReference>